<accession>A0A699QJM2</accession>
<feature type="region of interest" description="Disordered" evidence="1">
    <location>
        <begin position="45"/>
        <end position="86"/>
    </location>
</feature>
<gene>
    <name evidence="2" type="ORF">Tci_840193</name>
</gene>
<evidence type="ECO:0000256" key="1">
    <source>
        <dbReference type="SAM" id="MobiDB-lite"/>
    </source>
</evidence>
<sequence>LRLGAAWPVIGASTAHSQAISRARRCRLALVWGADPGLGARCPTGLDSGLRARPRSTTPGLWGALRPGDGRRLPSPLRGAAGLGAGPRQWHCENRRYPQSPAIRFPARCVGRCATRCSETDRRRR</sequence>
<dbReference type="EMBL" id="BKCJ011019084">
    <property type="protein sequence ID" value="GFC68223.1"/>
    <property type="molecule type" value="Genomic_DNA"/>
</dbReference>
<reference evidence="2" key="1">
    <citation type="journal article" date="2019" name="Sci. Rep.">
        <title>Draft genome of Tanacetum cinerariifolium, the natural source of mosquito coil.</title>
        <authorList>
            <person name="Yamashiro T."/>
            <person name="Shiraishi A."/>
            <person name="Satake H."/>
            <person name="Nakayama K."/>
        </authorList>
    </citation>
    <scope>NUCLEOTIDE SEQUENCE</scope>
</reference>
<evidence type="ECO:0000313" key="2">
    <source>
        <dbReference type="EMBL" id="GFC68223.1"/>
    </source>
</evidence>
<feature type="non-terminal residue" evidence="2">
    <location>
        <position position="1"/>
    </location>
</feature>
<organism evidence="2">
    <name type="scientific">Tanacetum cinerariifolium</name>
    <name type="common">Dalmatian daisy</name>
    <name type="synonym">Chrysanthemum cinerariifolium</name>
    <dbReference type="NCBI Taxonomy" id="118510"/>
    <lineage>
        <taxon>Eukaryota</taxon>
        <taxon>Viridiplantae</taxon>
        <taxon>Streptophyta</taxon>
        <taxon>Embryophyta</taxon>
        <taxon>Tracheophyta</taxon>
        <taxon>Spermatophyta</taxon>
        <taxon>Magnoliopsida</taxon>
        <taxon>eudicotyledons</taxon>
        <taxon>Gunneridae</taxon>
        <taxon>Pentapetalae</taxon>
        <taxon>asterids</taxon>
        <taxon>campanulids</taxon>
        <taxon>Asterales</taxon>
        <taxon>Asteraceae</taxon>
        <taxon>Asteroideae</taxon>
        <taxon>Anthemideae</taxon>
        <taxon>Anthemidinae</taxon>
        <taxon>Tanacetum</taxon>
    </lineage>
</organism>
<protein>
    <submittedName>
        <fullName evidence="2">Uncharacterized protein</fullName>
    </submittedName>
</protein>
<proteinExistence type="predicted"/>
<comment type="caution">
    <text evidence="2">The sequence shown here is derived from an EMBL/GenBank/DDBJ whole genome shotgun (WGS) entry which is preliminary data.</text>
</comment>
<dbReference type="AlphaFoldDB" id="A0A699QJM2"/>
<name>A0A699QJM2_TANCI</name>